<feature type="transmembrane region" description="Helical" evidence="6">
    <location>
        <begin position="65"/>
        <end position="85"/>
    </location>
</feature>
<name>A0A926DT66_9FIRM</name>
<dbReference type="PANTHER" id="PTHR33545">
    <property type="entry name" value="UPF0750 MEMBRANE PROTEIN YITT-RELATED"/>
    <property type="match status" value="1"/>
</dbReference>
<evidence type="ECO:0000256" key="1">
    <source>
        <dbReference type="ARBA" id="ARBA00004651"/>
    </source>
</evidence>
<organism evidence="8 9">
    <name type="scientific">Bianquea renquensis</name>
    <dbReference type="NCBI Taxonomy" id="2763661"/>
    <lineage>
        <taxon>Bacteria</taxon>
        <taxon>Bacillati</taxon>
        <taxon>Bacillota</taxon>
        <taxon>Clostridia</taxon>
        <taxon>Eubacteriales</taxon>
        <taxon>Bianqueaceae</taxon>
        <taxon>Bianquea</taxon>
    </lineage>
</organism>
<keyword evidence="9" id="KW-1185">Reference proteome</keyword>
<dbReference type="Proteomes" id="UP000657006">
    <property type="component" value="Unassembled WGS sequence"/>
</dbReference>
<dbReference type="CDD" id="cd16380">
    <property type="entry name" value="YitT_C"/>
    <property type="match status" value="1"/>
</dbReference>
<proteinExistence type="predicted"/>
<dbReference type="InterPro" id="IPR051461">
    <property type="entry name" value="UPF0750_membrane"/>
</dbReference>
<dbReference type="AlphaFoldDB" id="A0A926DT66"/>
<dbReference type="PIRSF" id="PIRSF006483">
    <property type="entry name" value="Membrane_protein_YitT"/>
    <property type="match status" value="1"/>
</dbReference>
<evidence type="ECO:0000256" key="4">
    <source>
        <dbReference type="ARBA" id="ARBA00022989"/>
    </source>
</evidence>
<feature type="transmembrane region" description="Helical" evidence="6">
    <location>
        <begin position="21"/>
        <end position="53"/>
    </location>
</feature>
<reference evidence="8" key="1">
    <citation type="submission" date="2020-08" db="EMBL/GenBank/DDBJ databases">
        <title>Genome public.</title>
        <authorList>
            <person name="Liu C."/>
            <person name="Sun Q."/>
        </authorList>
    </citation>
    <scope>NUCLEOTIDE SEQUENCE</scope>
    <source>
        <strain evidence="8">NSJ-32</strain>
    </source>
</reference>
<keyword evidence="4 6" id="KW-1133">Transmembrane helix</keyword>
<dbReference type="GO" id="GO:0005886">
    <property type="term" value="C:plasma membrane"/>
    <property type="evidence" value="ECO:0007669"/>
    <property type="project" value="UniProtKB-SubCell"/>
</dbReference>
<evidence type="ECO:0000313" key="8">
    <source>
        <dbReference type="EMBL" id="MBC8543294.1"/>
    </source>
</evidence>
<protein>
    <submittedName>
        <fullName evidence="8">YitT family protein</fullName>
    </submittedName>
</protein>
<sequence>MAKDRKRAASRGKAVLDMGKITAGTFLLAAALNIFFEPHGIITGGVTGIGILLKELSERFLPVSIPLYLSNFVINIPLLIIALVIKGRAFLGRTCVATILLSLFLFLTQKWAYDSGDMILNILYGGILSGAGIGLVFTASATTGGTDLIAAIISHYHSHLSIPYLLFFVDAVIVLSGIFVFDVSKAMYAVVGIFLTSHMANRVMEGFHYSKAIFIISDCWEVLADTILKELQRGVTGLSSQGMYTRKDRKMLFCVVSSKEIVRIKEIVAQKDAGAFLIVTDVREVFGEGFVEYSNS</sequence>
<evidence type="ECO:0000256" key="3">
    <source>
        <dbReference type="ARBA" id="ARBA00022692"/>
    </source>
</evidence>
<feature type="transmembrane region" description="Helical" evidence="6">
    <location>
        <begin position="119"/>
        <end position="141"/>
    </location>
</feature>
<dbReference type="Gene3D" id="3.30.70.120">
    <property type="match status" value="1"/>
</dbReference>
<feature type="transmembrane region" description="Helical" evidence="6">
    <location>
        <begin position="90"/>
        <end position="107"/>
    </location>
</feature>
<comment type="subcellular location">
    <subcellularLocation>
        <location evidence="1">Cell membrane</location>
        <topology evidence="1">Multi-pass membrane protein</topology>
    </subcellularLocation>
</comment>
<gene>
    <name evidence="8" type="ORF">H8730_07030</name>
</gene>
<dbReference type="Pfam" id="PF10035">
    <property type="entry name" value="DUF2179"/>
    <property type="match status" value="1"/>
</dbReference>
<accession>A0A926DT66</accession>
<comment type="caution">
    <text evidence="8">The sequence shown here is derived from an EMBL/GenBank/DDBJ whole genome shotgun (WGS) entry which is preliminary data.</text>
</comment>
<dbReference type="EMBL" id="JACRSQ010000008">
    <property type="protein sequence ID" value="MBC8543294.1"/>
    <property type="molecule type" value="Genomic_DNA"/>
</dbReference>
<evidence type="ECO:0000259" key="7">
    <source>
        <dbReference type="Pfam" id="PF10035"/>
    </source>
</evidence>
<dbReference type="InterPro" id="IPR003740">
    <property type="entry name" value="YitT"/>
</dbReference>
<dbReference type="InterPro" id="IPR019264">
    <property type="entry name" value="DUF2179"/>
</dbReference>
<evidence type="ECO:0000256" key="6">
    <source>
        <dbReference type="SAM" id="Phobius"/>
    </source>
</evidence>
<feature type="transmembrane region" description="Helical" evidence="6">
    <location>
        <begin position="162"/>
        <end position="181"/>
    </location>
</feature>
<evidence type="ECO:0000256" key="5">
    <source>
        <dbReference type="ARBA" id="ARBA00023136"/>
    </source>
</evidence>
<keyword evidence="3 6" id="KW-0812">Transmembrane</keyword>
<dbReference type="Pfam" id="PF02588">
    <property type="entry name" value="YitT_membrane"/>
    <property type="match status" value="1"/>
</dbReference>
<dbReference type="InterPro" id="IPR015867">
    <property type="entry name" value="N-reg_PII/ATP_PRibTrfase_C"/>
</dbReference>
<dbReference type="PANTHER" id="PTHR33545:SF9">
    <property type="entry name" value="UPF0750 MEMBRANE PROTEIN YITE"/>
    <property type="match status" value="1"/>
</dbReference>
<keyword evidence="2" id="KW-1003">Cell membrane</keyword>
<keyword evidence="5 6" id="KW-0472">Membrane</keyword>
<evidence type="ECO:0000313" key="9">
    <source>
        <dbReference type="Proteomes" id="UP000657006"/>
    </source>
</evidence>
<dbReference type="RefSeq" id="WP_177714711.1">
    <property type="nucleotide sequence ID" value="NZ_JACRSQ010000008.1"/>
</dbReference>
<evidence type="ECO:0000256" key="2">
    <source>
        <dbReference type="ARBA" id="ARBA00022475"/>
    </source>
</evidence>
<feature type="domain" description="DUF2179" evidence="7">
    <location>
        <begin position="233"/>
        <end position="287"/>
    </location>
</feature>